<evidence type="ECO:0000313" key="2">
    <source>
        <dbReference type="Proteomes" id="UP000250169"/>
    </source>
</evidence>
<dbReference type="EMBL" id="UAVS01000005">
    <property type="protein sequence ID" value="SQA93845.1"/>
    <property type="molecule type" value="Genomic_DNA"/>
</dbReference>
<organism evidence="1 2">
    <name type="scientific">Capnocytophaga ochracea</name>
    <dbReference type="NCBI Taxonomy" id="1018"/>
    <lineage>
        <taxon>Bacteria</taxon>
        <taxon>Pseudomonadati</taxon>
        <taxon>Bacteroidota</taxon>
        <taxon>Flavobacteriia</taxon>
        <taxon>Flavobacteriales</taxon>
        <taxon>Flavobacteriaceae</taxon>
        <taxon>Capnocytophaga</taxon>
    </lineage>
</organism>
<accession>A0A2X2T400</accession>
<sequence>MMGVRNLGNFYIDENRTFMGGLWQGISRHTWEHPETVLGNDFSQLRNIFGQVDRVEYLGGATFSINEKSKKEDGISIGNFINININGKIEGDFTEYVLTHPLFMHEYGHYIDSQTFGLTYMLNIAIPSFFSAMSDEKENGIYKHNYRWYEMNANKNANKYFNKHYGNRVNWSLYEPSLNHFPTKKPKKKKI</sequence>
<dbReference type="RefSeq" id="WP_252864597.1">
    <property type="nucleotide sequence ID" value="NZ_UAVS01000005.1"/>
</dbReference>
<protein>
    <submittedName>
        <fullName evidence="1">Uncharacterized protein</fullName>
    </submittedName>
</protein>
<proteinExistence type="predicted"/>
<gene>
    <name evidence="1" type="ORF">NCTC11545_01224</name>
</gene>
<evidence type="ECO:0000313" key="1">
    <source>
        <dbReference type="EMBL" id="SQA93845.1"/>
    </source>
</evidence>
<reference evidence="1 2" key="1">
    <citation type="submission" date="2018-06" db="EMBL/GenBank/DDBJ databases">
        <authorList>
            <consortium name="Pathogen Informatics"/>
            <person name="Doyle S."/>
        </authorList>
    </citation>
    <scope>NUCLEOTIDE SEQUENCE [LARGE SCALE GENOMIC DNA]</scope>
    <source>
        <strain evidence="1 2">NCTC11545</strain>
    </source>
</reference>
<name>A0A2X2T400_CAPOC</name>
<dbReference type="Proteomes" id="UP000250169">
    <property type="component" value="Unassembled WGS sequence"/>
</dbReference>
<dbReference type="AlphaFoldDB" id="A0A2X2T400"/>